<sequence length="235" mass="27062">MKRHILVRAHRSYRSPCVRDQQRGCVDVAGELFAIRRRPHHDRRSHPAAFPSLSRILQMRCRAAGQWFQSESGLHQNWMRDYDPTTGRYLQADPLGLVDGASVYGYALQNTFKYIDVMGLYTVRCRATNTGGVGYEKGDQYYEGARKICEYECTRTDTGQRATVRACAKDLAAGDVCYGVEYHQTYREVRGEYTPVNIPDGWPSGFNYDTDSFWDNNWNYDSDFVDAIKEEFGEQ</sequence>
<comment type="caution">
    <text evidence="1">The sequence shown here is derived from an EMBL/GenBank/DDBJ whole genome shotgun (WGS) entry which is preliminary data.</text>
</comment>
<dbReference type="Gene3D" id="2.180.10.10">
    <property type="entry name" value="RHS repeat-associated core"/>
    <property type="match status" value="1"/>
</dbReference>
<dbReference type="InterPro" id="IPR022385">
    <property type="entry name" value="Rhs_assc_core"/>
</dbReference>
<dbReference type="Proteomes" id="UP000315816">
    <property type="component" value="Unassembled WGS sequence"/>
</dbReference>
<dbReference type="NCBIfam" id="TIGR03696">
    <property type="entry name" value="Rhs_assc_core"/>
    <property type="match status" value="1"/>
</dbReference>
<proteinExistence type="predicted"/>
<dbReference type="PANTHER" id="PTHR32305">
    <property type="match status" value="1"/>
</dbReference>
<keyword evidence="2" id="KW-1185">Reference proteome</keyword>
<evidence type="ECO:0000313" key="1">
    <source>
        <dbReference type="EMBL" id="TQV65792.1"/>
    </source>
</evidence>
<organism evidence="1 2">
    <name type="scientific">Aliiroseovarius halocynthiae</name>
    <dbReference type="NCBI Taxonomy" id="985055"/>
    <lineage>
        <taxon>Bacteria</taxon>
        <taxon>Pseudomonadati</taxon>
        <taxon>Pseudomonadota</taxon>
        <taxon>Alphaproteobacteria</taxon>
        <taxon>Rhodobacterales</taxon>
        <taxon>Paracoccaceae</taxon>
        <taxon>Aliiroseovarius</taxon>
    </lineage>
</organism>
<dbReference type="OrthoDB" id="7876417at2"/>
<evidence type="ECO:0000313" key="2">
    <source>
        <dbReference type="Proteomes" id="UP000315816"/>
    </source>
</evidence>
<gene>
    <name evidence="1" type="ORF">FIL88_15965</name>
</gene>
<dbReference type="InterPro" id="IPR050708">
    <property type="entry name" value="T6SS_VgrG/RHS"/>
</dbReference>
<dbReference type="EMBL" id="VICH01000016">
    <property type="protein sequence ID" value="TQV65792.1"/>
    <property type="molecule type" value="Genomic_DNA"/>
</dbReference>
<reference evidence="1 2" key="1">
    <citation type="submission" date="2019-06" db="EMBL/GenBank/DDBJ databases">
        <title>A novel species of marine bacteria.</title>
        <authorList>
            <person name="Wang Y."/>
        </authorList>
    </citation>
    <scope>NUCLEOTIDE SEQUENCE [LARGE SCALE GENOMIC DNA]</scope>
    <source>
        <strain evidence="1 2">MA1-10</strain>
    </source>
</reference>
<name>A0A545SLF4_9RHOB</name>
<dbReference type="PRINTS" id="PR00394">
    <property type="entry name" value="RHSPROTEIN"/>
</dbReference>
<dbReference type="AlphaFoldDB" id="A0A545SLF4"/>
<protein>
    <submittedName>
        <fullName evidence="1">RHS repeat-associated core domain-containing protein</fullName>
    </submittedName>
</protein>
<dbReference type="PANTHER" id="PTHR32305:SF15">
    <property type="entry name" value="PROTEIN RHSA-RELATED"/>
    <property type="match status" value="1"/>
</dbReference>
<dbReference type="RefSeq" id="WP_142854872.1">
    <property type="nucleotide sequence ID" value="NZ_FXWW01000010.1"/>
</dbReference>
<accession>A0A545SLF4</accession>